<evidence type="ECO:0000313" key="15">
    <source>
        <dbReference type="Proteomes" id="UP000253551"/>
    </source>
</evidence>
<evidence type="ECO:0000256" key="12">
    <source>
        <dbReference type="PROSITE-ProRule" id="PRU00221"/>
    </source>
</evidence>
<dbReference type="GO" id="GO:0015031">
    <property type="term" value="P:protein transport"/>
    <property type="evidence" value="ECO:0007669"/>
    <property type="project" value="UniProtKB-KW"/>
</dbReference>
<dbReference type="GO" id="GO:0007029">
    <property type="term" value="P:endoplasmic reticulum organization"/>
    <property type="evidence" value="ECO:0007669"/>
    <property type="project" value="TreeGrafter"/>
</dbReference>
<keyword evidence="7" id="KW-0677">Repeat</keyword>
<keyword evidence="15" id="KW-1185">Reference proteome</keyword>
<sequence length="565" mass="60591">LSQINKTAVFAWSPGQQAPPFIATGTAAGALDDSFSNASELELYKLDFSSSGVTSAGKIATTSRFNKLVWGNASSSNPYGVIAGGMENGELTLYDPSKILDGKSEEEAKIMANATHTGQIRGLDFNKFQHNLLASAGSNNEVYIWDLTNPNTPYTPGPKSQKADDITTVGWNGQVQHILATSSSTGQTVVWDLRNRKEVMTLAAPSMTAGRRSISSVVWHPDVATQLVTASEDDANPVVTLWDLRHAHSPEKVLAGHTKGILSLSWCRQDSDLLMSCGKDCKTFIWNPNSGECLGELASDTNWTFQTEWCPRNPDLLASASFDGKINVYSLQNSGSDAEDHPSSAAVLDTAHDDPFSAAMNASAAAASAANAFSLRHPPKWLRCPVGASFGFGGKLVTFNNKAGQAAKQAAATLPPGQAPASQTITRTAQIHAIVTDKEAVQRADELETALEQQSVEQLVQERVQQAKEKDDKESWEVIKTLLAEDAREQLMNYLGFKKSEVMAAVAKATADQKKEPPDEANATDNSASGLFGEDAGDDFFIQTTTSDPTTTTVAQLEEEQVDDG</sequence>
<dbReference type="PANTHER" id="PTHR13923">
    <property type="entry name" value="SEC31-RELATED PROTEIN"/>
    <property type="match status" value="1"/>
</dbReference>
<keyword evidence="5" id="KW-0813">Transport</keyword>
<dbReference type="STRING" id="4846.A0A367IUP4"/>
<evidence type="ECO:0000256" key="3">
    <source>
        <dbReference type="ARBA" id="ARBA00013507"/>
    </source>
</evidence>
<dbReference type="GO" id="GO:0090110">
    <property type="term" value="P:COPII-coated vesicle cargo loading"/>
    <property type="evidence" value="ECO:0007669"/>
    <property type="project" value="TreeGrafter"/>
</dbReference>
<dbReference type="GO" id="GO:0005198">
    <property type="term" value="F:structural molecule activity"/>
    <property type="evidence" value="ECO:0007669"/>
    <property type="project" value="TreeGrafter"/>
</dbReference>
<accession>A0A367IUP4</accession>
<dbReference type="InterPro" id="IPR019775">
    <property type="entry name" value="WD40_repeat_CS"/>
</dbReference>
<dbReference type="SMART" id="SM00320">
    <property type="entry name" value="WD40"/>
    <property type="match status" value="5"/>
</dbReference>
<feature type="compositionally biased region" description="Low complexity" evidence="13">
    <location>
        <begin position="544"/>
        <end position="553"/>
    </location>
</feature>
<dbReference type="PROSITE" id="PS00678">
    <property type="entry name" value="WD_REPEATS_1"/>
    <property type="match status" value="1"/>
</dbReference>
<evidence type="ECO:0000256" key="11">
    <source>
        <dbReference type="ARBA" id="ARBA00025471"/>
    </source>
</evidence>
<dbReference type="OrthoDB" id="542917at2759"/>
<dbReference type="GO" id="GO:0030127">
    <property type="term" value="C:COPII vesicle coat"/>
    <property type="evidence" value="ECO:0007669"/>
    <property type="project" value="TreeGrafter"/>
</dbReference>
<evidence type="ECO:0000256" key="6">
    <source>
        <dbReference type="ARBA" id="ARBA00022574"/>
    </source>
</evidence>
<reference evidence="14 15" key="1">
    <citation type="journal article" date="2018" name="G3 (Bethesda)">
        <title>Phylogenetic and Phylogenomic Definition of Rhizopus Species.</title>
        <authorList>
            <person name="Gryganskyi A.P."/>
            <person name="Golan J."/>
            <person name="Dolatabadi S."/>
            <person name="Mondo S."/>
            <person name="Robb S."/>
            <person name="Idnurm A."/>
            <person name="Muszewska A."/>
            <person name="Steczkiewicz K."/>
            <person name="Masonjones S."/>
            <person name="Liao H.L."/>
            <person name="Gajdeczka M.T."/>
            <person name="Anike F."/>
            <person name="Vuek A."/>
            <person name="Anishchenko I.M."/>
            <person name="Voigt K."/>
            <person name="de Hoog G.S."/>
            <person name="Smith M.E."/>
            <person name="Heitman J."/>
            <person name="Vilgalys R."/>
            <person name="Stajich J.E."/>
        </authorList>
    </citation>
    <scope>NUCLEOTIDE SEQUENCE [LARGE SCALE GENOMIC DNA]</scope>
    <source>
        <strain evidence="14 15">LSU 92-RS-03</strain>
    </source>
</reference>
<feature type="region of interest" description="Disordered" evidence="13">
    <location>
        <begin position="509"/>
        <end position="565"/>
    </location>
</feature>
<feature type="repeat" description="WD" evidence="12">
    <location>
        <begin position="254"/>
        <end position="296"/>
    </location>
</feature>
<dbReference type="Gene3D" id="2.130.10.10">
    <property type="entry name" value="YVTN repeat-like/Quinoprotein amine dehydrogenase"/>
    <property type="match status" value="1"/>
</dbReference>
<evidence type="ECO:0000256" key="2">
    <source>
        <dbReference type="ARBA" id="ARBA00009358"/>
    </source>
</evidence>
<gene>
    <name evidence="14" type="primary">SEC31_2</name>
    <name evidence="14" type="ORF">CU098_003185</name>
</gene>
<feature type="non-terminal residue" evidence="14">
    <location>
        <position position="1"/>
    </location>
</feature>
<dbReference type="InterPro" id="IPR001680">
    <property type="entry name" value="WD40_rpt"/>
</dbReference>
<dbReference type="AlphaFoldDB" id="A0A367IUP4"/>
<keyword evidence="8" id="KW-0256">Endoplasmic reticulum</keyword>
<comment type="caution">
    <text evidence="14">The sequence shown here is derived from an EMBL/GenBank/DDBJ whole genome shotgun (WGS) entry which is preliminary data.</text>
</comment>
<evidence type="ECO:0000256" key="8">
    <source>
        <dbReference type="ARBA" id="ARBA00022824"/>
    </source>
</evidence>
<dbReference type="InterPro" id="IPR040251">
    <property type="entry name" value="SEC31-like"/>
</dbReference>
<evidence type="ECO:0000256" key="9">
    <source>
        <dbReference type="ARBA" id="ARBA00022892"/>
    </source>
</evidence>
<evidence type="ECO:0000256" key="13">
    <source>
        <dbReference type="SAM" id="MobiDB-lite"/>
    </source>
</evidence>
<dbReference type="PROSITE" id="PS50082">
    <property type="entry name" value="WD_REPEATS_2"/>
    <property type="match status" value="2"/>
</dbReference>
<name>A0A367IUP4_RHIST</name>
<protein>
    <recommendedName>
        <fullName evidence="4">Protein transport protein SEC31</fullName>
    </recommendedName>
    <alternativeName>
        <fullName evidence="3">Protein transport protein sec31</fullName>
    </alternativeName>
</protein>
<evidence type="ECO:0000256" key="4">
    <source>
        <dbReference type="ARBA" id="ARBA00021236"/>
    </source>
</evidence>
<dbReference type="InterPro" id="IPR015943">
    <property type="entry name" value="WD40/YVTN_repeat-like_dom_sf"/>
</dbReference>
<dbReference type="PANTHER" id="PTHR13923:SF11">
    <property type="entry name" value="SECRETORY 31, ISOFORM D"/>
    <property type="match status" value="1"/>
</dbReference>
<organism evidence="14 15">
    <name type="scientific">Rhizopus stolonifer</name>
    <name type="common">Rhizopus nigricans</name>
    <dbReference type="NCBI Taxonomy" id="4846"/>
    <lineage>
        <taxon>Eukaryota</taxon>
        <taxon>Fungi</taxon>
        <taxon>Fungi incertae sedis</taxon>
        <taxon>Mucoromycota</taxon>
        <taxon>Mucoromycotina</taxon>
        <taxon>Mucoromycetes</taxon>
        <taxon>Mucorales</taxon>
        <taxon>Mucorineae</taxon>
        <taxon>Rhizopodaceae</taxon>
        <taxon>Rhizopus</taxon>
    </lineage>
</organism>
<evidence type="ECO:0000256" key="7">
    <source>
        <dbReference type="ARBA" id="ARBA00022737"/>
    </source>
</evidence>
<feature type="repeat" description="WD" evidence="12">
    <location>
        <begin position="113"/>
        <end position="155"/>
    </location>
</feature>
<feature type="non-terminal residue" evidence="14">
    <location>
        <position position="565"/>
    </location>
</feature>
<evidence type="ECO:0000313" key="14">
    <source>
        <dbReference type="EMBL" id="RCH81339.1"/>
    </source>
</evidence>
<dbReference type="Proteomes" id="UP000253551">
    <property type="component" value="Unassembled WGS sequence"/>
</dbReference>
<dbReference type="GO" id="GO:0070971">
    <property type="term" value="C:endoplasmic reticulum exit site"/>
    <property type="evidence" value="ECO:0007669"/>
    <property type="project" value="TreeGrafter"/>
</dbReference>
<comment type="similarity">
    <text evidence="2">Belongs to the WD repeat SEC31 family.</text>
</comment>
<comment type="function">
    <text evidence="11">Component of the coat protein complex II (COPII) which promotes the formation of transport vesicles from the endoplasmic reticulum (ER). The coat has two main functions, the physical deformation of the endoplasmic reticulum membrane into vesicles and the selection of cargo molecules.</text>
</comment>
<dbReference type="Gene3D" id="1.25.40.1030">
    <property type="match status" value="1"/>
</dbReference>
<evidence type="ECO:0000256" key="10">
    <source>
        <dbReference type="ARBA" id="ARBA00022927"/>
    </source>
</evidence>
<dbReference type="EMBL" id="PJQM01005563">
    <property type="protein sequence ID" value="RCH81339.1"/>
    <property type="molecule type" value="Genomic_DNA"/>
</dbReference>
<dbReference type="Pfam" id="PF00400">
    <property type="entry name" value="WD40"/>
    <property type="match status" value="2"/>
</dbReference>
<keyword evidence="6 12" id="KW-0853">WD repeat</keyword>
<evidence type="ECO:0000256" key="5">
    <source>
        <dbReference type="ARBA" id="ARBA00022448"/>
    </source>
</evidence>
<proteinExistence type="inferred from homology"/>
<keyword evidence="9" id="KW-0931">ER-Golgi transport</keyword>
<dbReference type="InterPro" id="IPR036322">
    <property type="entry name" value="WD40_repeat_dom_sf"/>
</dbReference>
<comment type="subcellular location">
    <subcellularLocation>
        <location evidence="1">Endoplasmic reticulum</location>
    </subcellularLocation>
</comment>
<evidence type="ECO:0000256" key="1">
    <source>
        <dbReference type="ARBA" id="ARBA00004240"/>
    </source>
</evidence>
<keyword evidence="10" id="KW-0653">Protein transport</keyword>
<dbReference type="SUPFAM" id="SSF50978">
    <property type="entry name" value="WD40 repeat-like"/>
    <property type="match status" value="1"/>
</dbReference>